<evidence type="ECO:0000256" key="4">
    <source>
        <dbReference type="PROSITE-ProRule" id="PRU00335"/>
    </source>
</evidence>
<sequence>MLKTMKEREGNANSLKKALRVGRRPGESTAREDILDAACERFAEVGYEATTIRSVATSAGVDPALVMHYFKNKEGLFQAVAVDFEQIPETLFSVGSLAHFAEDYFRMWEDPHWGNRIRAVVRSAVGSSRGTELMQQIFIPAVQKAMPLGGNEEEKTQKLTTVGTLLIGTALARYIMEVPMLKDLGPQQLAERLAPALRAIEAS</sequence>
<gene>
    <name evidence="7" type="ORF">H0194_05360</name>
</gene>
<evidence type="ECO:0000256" key="5">
    <source>
        <dbReference type="SAM" id="MobiDB-lite"/>
    </source>
</evidence>
<protein>
    <submittedName>
        <fullName evidence="7">TetR/AcrR family transcriptional regulator</fullName>
    </submittedName>
</protein>
<dbReference type="PANTHER" id="PTHR30055">
    <property type="entry name" value="HTH-TYPE TRANSCRIPTIONAL REGULATOR RUTR"/>
    <property type="match status" value="1"/>
</dbReference>
<keyword evidence="8" id="KW-1185">Reference proteome</keyword>
<dbReference type="Pfam" id="PF00440">
    <property type="entry name" value="TetR_N"/>
    <property type="match status" value="1"/>
</dbReference>
<feature type="domain" description="HTH tetR-type" evidence="6">
    <location>
        <begin position="28"/>
        <end position="88"/>
    </location>
</feature>
<dbReference type="RefSeq" id="WP_185176762.1">
    <property type="nucleotide sequence ID" value="NZ_CP059404.1"/>
</dbReference>
<dbReference type="Gene3D" id="1.10.357.10">
    <property type="entry name" value="Tetracycline Repressor, domain 2"/>
    <property type="match status" value="1"/>
</dbReference>
<dbReference type="InterPro" id="IPR036271">
    <property type="entry name" value="Tet_transcr_reg_TetR-rel_C_sf"/>
</dbReference>
<dbReference type="SUPFAM" id="SSF48498">
    <property type="entry name" value="Tetracyclin repressor-like, C-terminal domain"/>
    <property type="match status" value="1"/>
</dbReference>
<feature type="DNA-binding region" description="H-T-H motif" evidence="4">
    <location>
        <begin position="51"/>
        <end position="70"/>
    </location>
</feature>
<dbReference type="InterPro" id="IPR001647">
    <property type="entry name" value="HTH_TetR"/>
</dbReference>
<dbReference type="Proteomes" id="UP000515743">
    <property type="component" value="Chromosome"/>
</dbReference>
<dbReference type="Pfam" id="PF17920">
    <property type="entry name" value="TetR_C_16"/>
    <property type="match status" value="1"/>
</dbReference>
<evidence type="ECO:0000256" key="3">
    <source>
        <dbReference type="ARBA" id="ARBA00023163"/>
    </source>
</evidence>
<proteinExistence type="predicted"/>
<keyword evidence="3" id="KW-0804">Transcription</keyword>
<dbReference type="InterPro" id="IPR009057">
    <property type="entry name" value="Homeodomain-like_sf"/>
</dbReference>
<dbReference type="InterPro" id="IPR041678">
    <property type="entry name" value="TetR_C_16"/>
</dbReference>
<feature type="compositionally biased region" description="Basic and acidic residues" evidence="5">
    <location>
        <begin position="1"/>
        <end position="10"/>
    </location>
</feature>
<dbReference type="InterPro" id="IPR050109">
    <property type="entry name" value="HTH-type_TetR-like_transc_reg"/>
</dbReference>
<keyword evidence="2 4" id="KW-0238">DNA-binding</keyword>
<evidence type="ECO:0000256" key="1">
    <source>
        <dbReference type="ARBA" id="ARBA00023015"/>
    </source>
</evidence>
<evidence type="ECO:0000313" key="8">
    <source>
        <dbReference type="Proteomes" id="UP000515743"/>
    </source>
</evidence>
<dbReference type="GO" id="GO:0000976">
    <property type="term" value="F:transcription cis-regulatory region binding"/>
    <property type="evidence" value="ECO:0007669"/>
    <property type="project" value="TreeGrafter"/>
</dbReference>
<dbReference type="GO" id="GO:0003700">
    <property type="term" value="F:DNA-binding transcription factor activity"/>
    <property type="evidence" value="ECO:0007669"/>
    <property type="project" value="TreeGrafter"/>
</dbReference>
<name>A0A7G7CS23_9CORY</name>
<accession>A0A7G7CS23</accession>
<evidence type="ECO:0000313" key="7">
    <source>
        <dbReference type="EMBL" id="QNE90389.1"/>
    </source>
</evidence>
<dbReference type="Gene3D" id="1.10.10.60">
    <property type="entry name" value="Homeodomain-like"/>
    <property type="match status" value="1"/>
</dbReference>
<dbReference type="EMBL" id="CP059404">
    <property type="protein sequence ID" value="QNE90389.1"/>
    <property type="molecule type" value="Genomic_DNA"/>
</dbReference>
<evidence type="ECO:0000256" key="2">
    <source>
        <dbReference type="ARBA" id="ARBA00023125"/>
    </source>
</evidence>
<dbReference type="PROSITE" id="PS50977">
    <property type="entry name" value="HTH_TETR_2"/>
    <property type="match status" value="1"/>
</dbReference>
<dbReference type="PRINTS" id="PR00455">
    <property type="entry name" value="HTHTETR"/>
</dbReference>
<feature type="region of interest" description="Disordered" evidence="5">
    <location>
        <begin position="1"/>
        <end position="24"/>
    </location>
</feature>
<dbReference type="SUPFAM" id="SSF46689">
    <property type="entry name" value="Homeodomain-like"/>
    <property type="match status" value="1"/>
</dbReference>
<organism evidence="7 8">
    <name type="scientific">Corynebacterium incognita</name>
    <dbReference type="NCBI Taxonomy" id="2754725"/>
    <lineage>
        <taxon>Bacteria</taxon>
        <taxon>Bacillati</taxon>
        <taxon>Actinomycetota</taxon>
        <taxon>Actinomycetes</taxon>
        <taxon>Mycobacteriales</taxon>
        <taxon>Corynebacteriaceae</taxon>
        <taxon>Corynebacterium</taxon>
    </lineage>
</organism>
<dbReference type="AlphaFoldDB" id="A0A7G7CS23"/>
<evidence type="ECO:0000259" key="6">
    <source>
        <dbReference type="PROSITE" id="PS50977"/>
    </source>
</evidence>
<dbReference type="KEGG" id="cik:H0194_05360"/>
<keyword evidence="1" id="KW-0805">Transcription regulation</keyword>
<reference evidence="7 8" key="1">
    <citation type="submission" date="2020-07" db="EMBL/GenBank/DDBJ databases">
        <title>Complete genome and description of Corynebacterium incognita strain Marseille-Q3630 sp. nov.</title>
        <authorList>
            <person name="Boxberger M."/>
        </authorList>
    </citation>
    <scope>NUCLEOTIDE SEQUENCE [LARGE SCALE GENOMIC DNA]</scope>
    <source>
        <strain evidence="7 8">Marseille-Q3630</strain>
    </source>
</reference>
<dbReference type="PANTHER" id="PTHR30055:SF234">
    <property type="entry name" value="HTH-TYPE TRANSCRIPTIONAL REGULATOR BETI"/>
    <property type="match status" value="1"/>
</dbReference>